<organism evidence="7 8">
    <name type="scientific">Hermanssonia centrifuga</name>
    <dbReference type="NCBI Taxonomy" id="98765"/>
    <lineage>
        <taxon>Eukaryota</taxon>
        <taxon>Fungi</taxon>
        <taxon>Dikarya</taxon>
        <taxon>Basidiomycota</taxon>
        <taxon>Agaricomycotina</taxon>
        <taxon>Agaricomycetes</taxon>
        <taxon>Polyporales</taxon>
        <taxon>Meruliaceae</taxon>
        <taxon>Hermanssonia</taxon>
    </lineage>
</organism>
<feature type="compositionally biased region" description="Basic residues" evidence="5">
    <location>
        <begin position="1108"/>
        <end position="1120"/>
    </location>
</feature>
<feature type="compositionally biased region" description="Basic residues" evidence="5">
    <location>
        <begin position="946"/>
        <end position="957"/>
    </location>
</feature>
<feature type="compositionally biased region" description="Basic residues" evidence="5">
    <location>
        <begin position="596"/>
        <end position="608"/>
    </location>
</feature>
<sequence length="1178" mass="133712">MNRDDAISVESGDEDSGNVRRAILETPIRNVVEALGGYEEGRYRLGDECYGCLKDLKKFWRKDDTDDERTVARLFWETRVLPNDLVPILLETAGKGMFEDKRAIACADLMTAMTWPIDMAEELLELDEVLDKGTDYTQLIQSHLHYKAALLKPGVMEALFAIILPCLAKDVKERTERDIQIIGVVLYLVRNLAFIKDPPANMHTSADQAEYSSLQSRLIKVLSGTHILDLLLTLASNAGTDTMFNGWNTLVLEIFNLLFRGVKPSSLSADQSKEPTQNLKRLLAVEDKRKRDIARNASSRHSRFGTTISVTLNPKKSQNGGAENGAVVEIQAPEASSSSQAFVLHRQQAINREAGSILDMTSSKRTKAQKTKKVDEFARDENLSLESKFILQNLAKSFIESCFNRAYTHLSNLEMRLTRCVYHVLAFLASLLKDIKAERPKITEKDNLRLLYIMKWFLEFFLCQRVSDKEQSWSFGLVAEVAERNWIGWVLKRMRQAMEEKPKSWTELQAGVECLTQLVLLIDGMCSSGDPSVADVAEVLQTQIIYNGEVLDNAFESLRVYKEGTQSLAYLDSSVYLAYALLRLLERSSKKERGAYVRKKAKRKSKGKRSNDDSGVPEHEDESEEEEKITETMFTFDAFEQRFAHPDVTQTLMLYLARYKEFHSPENMKRIVNLLHRQAVKAKAEGLFFKVSTLDLFKNILSEEKSLPKEQAYKDLVNLINYILRKFFKAVEEDSFLMVEAFFPKNRGKWKQLSSWEPPEKNTGPQAYADESLPGSQWPAEVKIKKGFTWSQEMGIAIACLVDNGKMTLIDWIKQILIMVIGQRQRIIEDTDGSSSQQIDLISDDEDEAARALKLREASREAIAKFTDYMIPYVSDEQADAATKDPHVKLMFRLLNFALLQEDAEELEWYVPQAIVPSELQRSLNIINQFLEEPIDLGGKKAAQMLHKKRRTRRRRRAETVDSEEEHASDDELTRKRKEKKQKEHKQYKSAQFIEDSDIEDDALDAFFAREKELREKMALASVVSGKVATMKATGTKKRRNRNEDKGSKKRKRGVDGGSDKGENEDGAQPAIDSDTDSEEAIFNPFASPKQVPSTARTSPESGEEKRAKPKPRPRPRLRAQRTSSPNKTNSPQPEVEPSTSGSRDTSPLNISSDDDNIAGSKLAGKKRKPMVIPDDEE</sequence>
<evidence type="ECO:0000256" key="5">
    <source>
        <dbReference type="SAM" id="MobiDB-lite"/>
    </source>
</evidence>
<dbReference type="InterPro" id="IPR006906">
    <property type="entry name" value="Timeless_N"/>
</dbReference>
<feature type="region of interest" description="Disordered" evidence="5">
    <location>
        <begin position="596"/>
        <end position="627"/>
    </location>
</feature>
<dbReference type="Pfam" id="PF04821">
    <property type="entry name" value="TIMELESS"/>
    <property type="match status" value="1"/>
</dbReference>
<dbReference type="PANTHER" id="PTHR22940">
    <property type="entry name" value="TIMEOUT/TIMELESS-2"/>
    <property type="match status" value="1"/>
</dbReference>
<name>A0A2R6NS87_9APHY</name>
<dbReference type="Proteomes" id="UP000186601">
    <property type="component" value="Unassembled WGS sequence"/>
</dbReference>
<dbReference type="OrthoDB" id="310853at2759"/>
<dbReference type="GO" id="GO:0006281">
    <property type="term" value="P:DNA repair"/>
    <property type="evidence" value="ECO:0007669"/>
    <property type="project" value="TreeGrafter"/>
</dbReference>
<evidence type="ECO:0000256" key="4">
    <source>
        <dbReference type="ARBA" id="ARBA00023306"/>
    </source>
</evidence>
<dbReference type="PANTHER" id="PTHR22940:SF4">
    <property type="entry name" value="PROTEIN TIMELESS HOMOLOG"/>
    <property type="match status" value="1"/>
</dbReference>
<accession>A0A2R6NS87</accession>
<dbReference type="GO" id="GO:0000076">
    <property type="term" value="P:DNA replication checkpoint signaling"/>
    <property type="evidence" value="ECO:0007669"/>
    <property type="project" value="TreeGrafter"/>
</dbReference>
<feature type="compositionally biased region" description="Basic and acidic residues" evidence="5">
    <location>
        <begin position="609"/>
        <end position="618"/>
    </location>
</feature>
<evidence type="ECO:0000259" key="6">
    <source>
        <dbReference type="Pfam" id="PF04821"/>
    </source>
</evidence>
<evidence type="ECO:0000256" key="2">
    <source>
        <dbReference type="ARBA" id="ARBA00022880"/>
    </source>
</evidence>
<evidence type="ECO:0000313" key="8">
    <source>
        <dbReference type="Proteomes" id="UP000186601"/>
    </source>
</evidence>
<feature type="region of interest" description="Disordered" evidence="5">
    <location>
        <begin position="1027"/>
        <end position="1178"/>
    </location>
</feature>
<feature type="compositionally biased region" description="Acidic residues" evidence="5">
    <location>
        <begin position="961"/>
        <end position="971"/>
    </location>
</feature>
<dbReference type="GO" id="GO:0031298">
    <property type="term" value="C:replication fork protection complex"/>
    <property type="evidence" value="ECO:0007669"/>
    <property type="project" value="TreeGrafter"/>
</dbReference>
<feature type="domain" description="Timeless N-terminal" evidence="6">
    <location>
        <begin position="42"/>
        <end position="310"/>
    </location>
</feature>
<keyword evidence="4" id="KW-0131">Cell cycle</keyword>
<dbReference type="GO" id="GO:0003677">
    <property type="term" value="F:DNA binding"/>
    <property type="evidence" value="ECO:0007669"/>
    <property type="project" value="TreeGrafter"/>
</dbReference>
<comment type="subcellular location">
    <subcellularLocation>
        <location evidence="1">Nucleus</location>
    </subcellularLocation>
</comment>
<keyword evidence="8" id="KW-1185">Reference proteome</keyword>
<feature type="region of interest" description="Disordered" evidence="5">
    <location>
        <begin position="752"/>
        <end position="774"/>
    </location>
</feature>
<keyword evidence="2" id="KW-0236">DNA replication inhibitor</keyword>
<feature type="region of interest" description="Disordered" evidence="5">
    <location>
        <begin position="942"/>
        <end position="990"/>
    </location>
</feature>
<keyword evidence="3" id="KW-0539">Nucleus</keyword>
<dbReference type="InterPro" id="IPR044998">
    <property type="entry name" value="Timeless"/>
</dbReference>
<evidence type="ECO:0000256" key="1">
    <source>
        <dbReference type="ARBA" id="ARBA00004123"/>
    </source>
</evidence>
<dbReference type="AlphaFoldDB" id="A0A2R6NS87"/>
<gene>
    <name evidence="7" type="ORF">PHLCEN_2v9010</name>
</gene>
<dbReference type="GO" id="GO:0043111">
    <property type="term" value="P:replication fork arrest"/>
    <property type="evidence" value="ECO:0007669"/>
    <property type="project" value="TreeGrafter"/>
</dbReference>
<comment type="caution">
    <text evidence="7">The sequence shown here is derived from an EMBL/GenBank/DDBJ whole genome shotgun (WGS) entry which is preliminary data.</text>
</comment>
<dbReference type="STRING" id="98765.A0A2R6NS87"/>
<evidence type="ECO:0000256" key="3">
    <source>
        <dbReference type="ARBA" id="ARBA00023242"/>
    </source>
</evidence>
<protein>
    <recommendedName>
        <fullName evidence="6">Timeless N-terminal domain-containing protein</fullName>
    </recommendedName>
</protein>
<reference evidence="7 8" key="1">
    <citation type="submission" date="2018-02" db="EMBL/GenBank/DDBJ databases">
        <title>Genome sequence of the basidiomycete white-rot fungus Phlebia centrifuga.</title>
        <authorList>
            <person name="Granchi Z."/>
            <person name="Peng M."/>
            <person name="de Vries R.P."/>
            <person name="Hilden K."/>
            <person name="Makela M.R."/>
            <person name="Grigoriev I."/>
            <person name="Riley R."/>
        </authorList>
    </citation>
    <scope>NUCLEOTIDE SEQUENCE [LARGE SCALE GENOMIC DNA]</scope>
    <source>
        <strain evidence="7 8">FBCC195</strain>
    </source>
</reference>
<dbReference type="EMBL" id="MLYV02000881">
    <property type="protein sequence ID" value="PSR75719.1"/>
    <property type="molecule type" value="Genomic_DNA"/>
</dbReference>
<proteinExistence type="predicted"/>
<feature type="compositionally biased region" description="Polar residues" evidence="5">
    <location>
        <begin position="1091"/>
        <end position="1101"/>
    </location>
</feature>
<feature type="compositionally biased region" description="Basic and acidic residues" evidence="5">
    <location>
        <begin position="1054"/>
        <end position="1064"/>
    </location>
</feature>
<feature type="compositionally biased region" description="Polar residues" evidence="5">
    <location>
        <begin position="1123"/>
        <end position="1152"/>
    </location>
</feature>
<evidence type="ECO:0000313" key="7">
    <source>
        <dbReference type="EMBL" id="PSR75719.1"/>
    </source>
</evidence>